<proteinExistence type="predicted"/>
<organism evidence="1 2">
    <name type="scientific">Septoria linicola</name>
    <dbReference type="NCBI Taxonomy" id="215465"/>
    <lineage>
        <taxon>Eukaryota</taxon>
        <taxon>Fungi</taxon>
        <taxon>Dikarya</taxon>
        <taxon>Ascomycota</taxon>
        <taxon>Pezizomycotina</taxon>
        <taxon>Dothideomycetes</taxon>
        <taxon>Dothideomycetidae</taxon>
        <taxon>Mycosphaerellales</taxon>
        <taxon>Mycosphaerellaceae</taxon>
        <taxon>Septoria</taxon>
    </lineage>
</organism>
<sequence>MNDEIPRWVTEALARAGDDFKHEGNAIYLFEVPPRPRDQAHPTELLCAVESLFAQENVLSKAHVHTTTEQMTIGWLLAIAGAGPPPWCEELEAAKVKVTKVRNGKVSDVVIDDDYETDHEAGAQAAAGTGTAFSMH</sequence>
<dbReference type="EMBL" id="CP099424">
    <property type="protein sequence ID" value="USW54945.1"/>
    <property type="molecule type" value="Genomic_DNA"/>
</dbReference>
<dbReference type="Proteomes" id="UP001056384">
    <property type="component" value="Chromosome 7"/>
</dbReference>
<evidence type="ECO:0000313" key="2">
    <source>
        <dbReference type="Proteomes" id="UP001056384"/>
    </source>
</evidence>
<keyword evidence="2" id="KW-1185">Reference proteome</keyword>
<dbReference type="OrthoDB" id="3634597at2759"/>
<reference evidence="1" key="1">
    <citation type="submission" date="2022-06" db="EMBL/GenBank/DDBJ databases">
        <title>Complete genome sequences of two strains of the flax pathogen Septoria linicola.</title>
        <authorList>
            <person name="Lapalu N."/>
            <person name="Simon A."/>
            <person name="Demenou B."/>
            <person name="Paumier D."/>
            <person name="Guillot M.-P."/>
            <person name="Gout L."/>
            <person name="Valade R."/>
        </authorList>
    </citation>
    <scope>NUCLEOTIDE SEQUENCE</scope>
    <source>
        <strain evidence="1">SE15195</strain>
    </source>
</reference>
<dbReference type="AlphaFoldDB" id="A0A9Q9ELC1"/>
<gene>
    <name evidence="1" type="ORF">Slin15195_G082640</name>
</gene>
<accession>A0A9Q9ELC1</accession>
<name>A0A9Q9ELC1_9PEZI</name>
<evidence type="ECO:0000313" key="1">
    <source>
        <dbReference type="EMBL" id="USW54945.1"/>
    </source>
</evidence>
<protein>
    <submittedName>
        <fullName evidence="1">Uncharacterized protein</fullName>
    </submittedName>
</protein>